<protein>
    <submittedName>
        <fullName evidence="1">Uncharacterized protein</fullName>
    </submittedName>
</protein>
<sequence>MRYCLEELKFKYVLLQKFKTDTVEDRFGRYRQLAGAQYHLSERQLLESEKKNIRLQKLLMLLQPHSNSENDTEVSQHNFSVHISNEEISSSKHDMEVVAYIAGYCAHSTLKKVSCILCSSILILENRNIDVECSTMIANLSRGSLRFPQPCTVHMVLVTTPVVEKLTKGENAKPFLASNNQRGIVRSIATSLLGDVELETCENGHTGGPLLHGVNRRKGSGRGSGALATPHSFVVTSGLASGKATQGVRATLRWLCLTHTFGRRLNGGVYRGPEGA</sequence>
<gene>
    <name evidence="1" type="ORF">HPB49_018723</name>
</gene>
<keyword evidence="2" id="KW-1185">Reference proteome</keyword>
<evidence type="ECO:0000313" key="2">
    <source>
        <dbReference type="Proteomes" id="UP000821865"/>
    </source>
</evidence>
<reference evidence="1" key="1">
    <citation type="submission" date="2020-05" db="EMBL/GenBank/DDBJ databases">
        <title>Large-scale comparative analyses of tick genomes elucidate their genetic diversity and vector capacities.</title>
        <authorList>
            <person name="Jia N."/>
            <person name="Wang J."/>
            <person name="Shi W."/>
            <person name="Du L."/>
            <person name="Sun Y."/>
            <person name="Zhan W."/>
            <person name="Jiang J."/>
            <person name="Wang Q."/>
            <person name="Zhang B."/>
            <person name="Ji P."/>
            <person name="Sakyi L.B."/>
            <person name="Cui X."/>
            <person name="Yuan T."/>
            <person name="Jiang B."/>
            <person name="Yang W."/>
            <person name="Lam T.T.-Y."/>
            <person name="Chang Q."/>
            <person name="Ding S."/>
            <person name="Wang X."/>
            <person name="Zhu J."/>
            <person name="Ruan X."/>
            <person name="Zhao L."/>
            <person name="Wei J."/>
            <person name="Que T."/>
            <person name="Du C."/>
            <person name="Cheng J."/>
            <person name="Dai P."/>
            <person name="Han X."/>
            <person name="Huang E."/>
            <person name="Gao Y."/>
            <person name="Liu J."/>
            <person name="Shao H."/>
            <person name="Ye R."/>
            <person name="Li L."/>
            <person name="Wei W."/>
            <person name="Wang X."/>
            <person name="Wang C."/>
            <person name="Yang T."/>
            <person name="Huo Q."/>
            <person name="Li W."/>
            <person name="Guo W."/>
            <person name="Chen H."/>
            <person name="Zhou L."/>
            <person name="Ni X."/>
            <person name="Tian J."/>
            <person name="Zhou Y."/>
            <person name="Sheng Y."/>
            <person name="Liu T."/>
            <person name="Pan Y."/>
            <person name="Xia L."/>
            <person name="Li J."/>
            <person name="Zhao F."/>
            <person name="Cao W."/>
        </authorList>
    </citation>
    <scope>NUCLEOTIDE SEQUENCE</scope>
    <source>
        <strain evidence="1">Dsil-2018</strain>
    </source>
</reference>
<accession>A0ACB8D7E7</accession>
<name>A0ACB8D7E7_DERSI</name>
<comment type="caution">
    <text evidence="1">The sequence shown here is derived from an EMBL/GenBank/DDBJ whole genome shotgun (WGS) entry which is preliminary data.</text>
</comment>
<dbReference type="EMBL" id="CM023472">
    <property type="protein sequence ID" value="KAH7960326.1"/>
    <property type="molecule type" value="Genomic_DNA"/>
</dbReference>
<proteinExistence type="predicted"/>
<dbReference type="Proteomes" id="UP000821865">
    <property type="component" value="Chromosome 3"/>
</dbReference>
<organism evidence="1 2">
    <name type="scientific">Dermacentor silvarum</name>
    <name type="common">Tick</name>
    <dbReference type="NCBI Taxonomy" id="543639"/>
    <lineage>
        <taxon>Eukaryota</taxon>
        <taxon>Metazoa</taxon>
        <taxon>Ecdysozoa</taxon>
        <taxon>Arthropoda</taxon>
        <taxon>Chelicerata</taxon>
        <taxon>Arachnida</taxon>
        <taxon>Acari</taxon>
        <taxon>Parasitiformes</taxon>
        <taxon>Ixodida</taxon>
        <taxon>Ixodoidea</taxon>
        <taxon>Ixodidae</taxon>
        <taxon>Rhipicephalinae</taxon>
        <taxon>Dermacentor</taxon>
    </lineage>
</organism>
<evidence type="ECO:0000313" key="1">
    <source>
        <dbReference type="EMBL" id="KAH7960326.1"/>
    </source>
</evidence>